<dbReference type="EMBL" id="HG739180">
    <property type="protein sequence ID" value="CDP15165.1"/>
    <property type="molecule type" value="Genomic_DNA"/>
</dbReference>
<dbReference type="Pfam" id="PF13561">
    <property type="entry name" value="adh_short_C2"/>
    <property type="match status" value="1"/>
</dbReference>
<dbReference type="OMA" id="DASHAYT"/>
<dbReference type="InterPro" id="IPR036291">
    <property type="entry name" value="NAD(P)-bd_dom_sf"/>
</dbReference>
<dbReference type="PhylomeDB" id="A0A068V305"/>
<evidence type="ECO:0000256" key="2">
    <source>
        <dbReference type="ARBA" id="ARBA00023002"/>
    </source>
</evidence>
<evidence type="ECO:0008006" key="5">
    <source>
        <dbReference type="Google" id="ProtNLM"/>
    </source>
</evidence>
<dbReference type="InParanoid" id="A0A068V305"/>
<dbReference type="PANTHER" id="PTHR43180">
    <property type="entry name" value="3-OXOACYL-(ACYL-CARRIER-PROTEIN) REDUCTASE (AFU_ORTHOLOGUE AFUA_6G11210)"/>
    <property type="match status" value="1"/>
</dbReference>
<dbReference type="InterPro" id="IPR002347">
    <property type="entry name" value="SDR_fam"/>
</dbReference>
<sequence length="140" mass="14847">MVPAKRGSILFTSSICSVTSGDASHAYTASKHAVIGLTKNLCVELGQYGIRVNCISPFTVATPALLNTMGMKEKKEAEEFMCGIANLKETTLEADDIAEAALYLACDESKYVSGLNLVVDGGYSTTNTAMKEGIKKLIVS</sequence>
<dbReference type="FunCoup" id="A0A068V305">
    <property type="interactions" value="60"/>
</dbReference>
<comment type="similarity">
    <text evidence="1">Belongs to the short-chain dehydrogenases/reductases (SDR) family.</text>
</comment>
<gene>
    <name evidence="3" type="ORF">GSCOC_T00042765001</name>
</gene>
<dbReference type="Gramene" id="CDP15165">
    <property type="protein sequence ID" value="CDP15165"/>
    <property type="gene ID" value="GSCOC_T00042765001"/>
</dbReference>
<dbReference type="OrthoDB" id="294295at2759"/>
<dbReference type="Proteomes" id="UP000295252">
    <property type="component" value="Chromosome IV"/>
</dbReference>
<dbReference type="PANTHER" id="PTHR43180:SF45">
    <property type="entry name" value="SECOISOLARICIRESINOL DEHYDROGENASE-LIKE ISOFORM X1"/>
    <property type="match status" value="1"/>
</dbReference>
<name>A0A068V305_COFCA</name>
<evidence type="ECO:0000313" key="4">
    <source>
        <dbReference type="Proteomes" id="UP000295252"/>
    </source>
</evidence>
<organism evidence="3 4">
    <name type="scientific">Coffea canephora</name>
    <name type="common">Robusta coffee</name>
    <dbReference type="NCBI Taxonomy" id="49390"/>
    <lineage>
        <taxon>Eukaryota</taxon>
        <taxon>Viridiplantae</taxon>
        <taxon>Streptophyta</taxon>
        <taxon>Embryophyta</taxon>
        <taxon>Tracheophyta</taxon>
        <taxon>Spermatophyta</taxon>
        <taxon>Magnoliopsida</taxon>
        <taxon>eudicotyledons</taxon>
        <taxon>Gunneridae</taxon>
        <taxon>Pentapetalae</taxon>
        <taxon>asterids</taxon>
        <taxon>lamiids</taxon>
        <taxon>Gentianales</taxon>
        <taxon>Rubiaceae</taxon>
        <taxon>Ixoroideae</taxon>
        <taxon>Gardenieae complex</taxon>
        <taxon>Bertiereae - Coffeeae clade</taxon>
        <taxon>Coffeeae</taxon>
        <taxon>Coffea</taxon>
    </lineage>
</organism>
<proteinExistence type="inferred from homology"/>
<dbReference type="InterPro" id="IPR020904">
    <property type="entry name" value="Sc_DH/Rdtase_CS"/>
</dbReference>
<evidence type="ECO:0000256" key="1">
    <source>
        <dbReference type="ARBA" id="ARBA00006484"/>
    </source>
</evidence>
<accession>A0A068V305</accession>
<protein>
    <recommendedName>
        <fullName evidence="5">Secoisolariciresinol dehydrogenase-like</fullName>
    </recommendedName>
</protein>
<dbReference type="GO" id="GO:0016491">
    <property type="term" value="F:oxidoreductase activity"/>
    <property type="evidence" value="ECO:0007669"/>
    <property type="project" value="UniProtKB-KW"/>
</dbReference>
<keyword evidence="4" id="KW-1185">Reference proteome</keyword>
<dbReference type="STRING" id="49390.A0A068V305"/>
<dbReference type="PRINTS" id="PR00081">
    <property type="entry name" value="GDHRDH"/>
</dbReference>
<evidence type="ECO:0000313" key="3">
    <source>
        <dbReference type="EMBL" id="CDP15165.1"/>
    </source>
</evidence>
<keyword evidence="2" id="KW-0560">Oxidoreductase</keyword>
<reference evidence="4" key="1">
    <citation type="journal article" date="2014" name="Science">
        <title>The coffee genome provides insight into the convergent evolution of caffeine biosynthesis.</title>
        <authorList>
            <person name="Denoeud F."/>
            <person name="Carretero-Paulet L."/>
            <person name="Dereeper A."/>
            <person name="Droc G."/>
            <person name="Guyot R."/>
            <person name="Pietrella M."/>
            <person name="Zheng C."/>
            <person name="Alberti A."/>
            <person name="Anthony F."/>
            <person name="Aprea G."/>
            <person name="Aury J.M."/>
            <person name="Bento P."/>
            <person name="Bernard M."/>
            <person name="Bocs S."/>
            <person name="Campa C."/>
            <person name="Cenci A."/>
            <person name="Combes M.C."/>
            <person name="Crouzillat D."/>
            <person name="Da Silva C."/>
            <person name="Daddiego L."/>
            <person name="De Bellis F."/>
            <person name="Dussert S."/>
            <person name="Garsmeur O."/>
            <person name="Gayraud T."/>
            <person name="Guignon V."/>
            <person name="Jahn K."/>
            <person name="Jamilloux V."/>
            <person name="Joet T."/>
            <person name="Labadie K."/>
            <person name="Lan T."/>
            <person name="Leclercq J."/>
            <person name="Lepelley M."/>
            <person name="Leroy T."/>
            <person name="Li L.T."/>
            <person name="Librado P."/>
            <person name="Lopez L."/>
            <person name="Munoz A."/>
            <person name="Noel B."/>
            <person name="Pallavicini A."/>
            <person name="Perrotta G."/>
            <person name="Poncet V."/>
            <person name="Pot D."/>
            <person name="Priyono X."/>
            <person name="Rigoreau M."/>
            <person name="Rouard M."/>
            <person name="Rozas J."/>
            <person name="Tranchant-Dubreuil C."/>
            <person name="VanBuren R."/>
            <person name="Zhang Q."/>
            <person name="Andrade A.C."/>
            <person name="Argout X."/>
            <person name="Bertrand B."/>
            <person name="de Kochko A."/>
            <person name="Graziosi G."/>
            <person name="Henry R.J."/>
            <person name="Jayarama X."/>
            <person name="Ming R."/>
            <person name="Nagai C."/>
            <person name="Rounsley S."/>
            <person name="Sankoff D."/>
            <person name="Giuliano G."/>
            <person name="Albert V.A."/>
            <person name="Wincker P."/>
            <person name="Lashermes P."/>
        </authorList>
    </citation>
    <scope>NUCLEOTIDE SEQUENCE [LARGE SCALE GENOMIC DNA]</scope>
    <source>
        <strain evidence="4">cv. DH200-94</strain>
    </source>
</reference>
<dbReference type="PROSITE" id="PS00061">
    <property type="entry name" value="ADH_SHORT"/>
    <property type="match status" value="1"/>
</dbReference>
<dbReference type="AlphaFoldDB" id="A0A068V305"/>
<dbReference type="Gene3D" id="3.40.50.720">
    <property type="entry name" value="NAD(P)-binding Rossmann-like Domain"/>
    <property type="match status" value="1"/>
</dbReference>
<dbReference type="SUPFAM" id="SSF51735">
    <property type="entry name" value="NAD(P)-binding Rossmann-fold domains"/>
    <property type="match status" value="1"/>
</dbReference>